<feature type="domain" description="Legume lectin" evidence="3">
    <location>
        <begin position="30"/>
        <end position="164"/>
    </location>
</feature>
<evidence type="ECO:0000259" key="3">
    <source>
        <dbReference type="Pfam" id="PF00139"/>
    </source>
</evidence>
<sequence length="179" mass="20169">MGSTRSTNIAIRSTFCTCIVKICNNNTSSSTRIKVQNDTDSSHEDRFQNNSGRVVYKTPFKLWEGDVNSTTGNIASFNTSFDINIYRHINTTLGKGLAFIIDPDFDIPAQIYGQYLGVTNASTDGNWKNHLIAIELDKIKQEFDPDDNHMALNINNIKSNKVVLWPNYPVYKPLRPFGS</sequence>
<evidence type="ECO:0000256" key="2">
    <source>
        <dbReference type="ARBA" id="ARBA00022734"/>
    </source>
</evidence>
<dbReference type="Pfam" id="PF00139">
    <property type="entry name" value="Lectin_legB"/>
    <property type="match status" value="1"/>
</dbReference>
<evidence type="ECO:0000313" key="5">
    <source>
        <dbReference type="Proteomes" id="UP000541444"/>
    </source>
</evidence>
<accession>A0A7J7P5R8</accession>
<dbReference type="Gene3D" id="2.60.120.200">
    <property type="match status" value="1"/>
</dbReference>
<evidence type="ECO:0000313" key="4">
    <source>
        <dbReference type="EMBL" id="KAF6174474.1"/>
    </source>
</evidence>
<dbReference type="PANTHER" id="PTHR32401">
    <property type="entry name" value="CONCANAVALIN A-LIKE LECTIN FAMILY PROTEIN"/>
    <property type="match status" value="1"/>
</dbReference>
<keyword evidence="5" id="KW-1185">Reference proteome</keyword>
<comment type="caution">
    <text evidence="4">The sequence shown here is derived from an EMBL/GenBank/DDBJ whole genome shotgun (WGS) entry which is preliminary data.</text>
</comment>
<dbReference type="SUPFAM" id="SSF49899">
    <property type="entry name" value="Concanavalin A-like lectins/glucanases"/>
    <property type="match status" value="1"/>
</dbReference>
<dbReference type="OrthoDB" id="1913956at2759"/>
<name>A0A7J7P5R8_9MAGN</name>
<dbReference type="AlphaFoldDB" id="A0A7J7P5R8"/>
<dbReference type="PANTHER" id="PTHR32401:SF49">
    <property type="entry name" value="OS10G0129200 PROTEIN"/>
    <property type="match status" value="1"/>
</dbReference>
<dbReference type="Proteomes" id="UP000541444">
    <property type="component" value="Unassembled WGS sequence"/>
</dbReference>
<proteinExistence type="inferred from homology"/>
<reference evidence="4 5" key="1">
    <citation type="journal article" date="2020" name="IScience">
        <title>Genome Sequencing of the Endangered Kingdonia uniflora (Circaeasteraceae, Ranunculales) Reveals Potential Mechanisms of Evolutionary Specialization.</title>
        <authorList>
            <person name="Sun Y."/>
            <person name="Deng T."/>
            <person name="Zhang A."/>
            <person name="Moore M.J."/>
            <person name="Landis J.B."/>
            <person name="Lin N."/>
            <person name="Zhang H."/>
            <person name="Zhang X."/>
            <person name="Huang J."/>
            <person name="Zhang X."/>
            <person name="Sun H."/>
            <person name="Wang H."/>
        </authorList>
    </citation>
    <scope>NUCLEOTIDE SEQUENCE [LARGE SCALE GENOMIC DNA]</scope>
    <source>
        <strain evidence="4">TB1705</strain>
        <tissue evidence="4">Leaf</tissue>
    </source>
</reference>
<comment type="similarity">
    <text evidence="1">Belongs to the leguminous lectin family.</text>
</comment>
<dbReference type="EMBL" id="JACGCM010000262">
    <property type="protein sequence ID" value="KAF6174474.1"/>
    <property type="molecule type" value="Genomic_DNA"/>
</dbReference>
<dbReference type="InterPro" id="IPR013320">
    <property type="entry name" value="ConA-like_dom_sf"/>
</dbReference>
<dbReference type="GO" id="GO:0030246">
    <property type="term" value="F:carbohydrate binding"/>
    <property type="evidence" value="ECO:0007669"/>
    <property type="project" value="UniProtKB-KW"/>
</dbReference>
<evidence type="ECO:0000256" key="1">
    <source>
        <dbReference type="ARBA" id="ARBA00007606"/>
    </source>
</evidence>
<dbReference type="InterPro" id="IPR050258">
    <property type="entry name" value="Leguminous_Lectin"/>
</dbReference>
<gene>
    <name evidence="4" type="ORF">GIB67_004668</name>
</gene>
<dbReference type="InterPro" id="IPR001220">
    <property type="entry name" value="Legume_lectin_dom"/>
</dbReference>
<protein>
    <recommendedName>
        <fullName evidence="3">Legume lectin domain-containing protein</fullName>
    </recommendedName>
</protein>
<keyword evidence="2" id="KW-0430">Lectin</keyword>
<organism evidence="4 5">
    <name type="scientific">Kingdonia uniflora</name>
    <dbReference type="NCBI Taxonomy" id="39325"/>
    <lineage>
        <taxon>Eukaryota</taxon>
        <taxon>Viridiplantae</taxon>
        <taxon>Streptophyta</taxon>
        <taxon>Embryophyta</taxon>
        <taxon>Tracheophyta</taxon>
        <taxon>Spermatophyta</taxon>
        <taxon>Magnoliopsida</taxon>
        <taxon>Ranunculales</taxon>
        <taxon>Circaeasteraceae</taxon>
        <taxon>Kingdonia</taxon>
    </lineage>
</organism>